<feature type="region of interest" description="Disordered" evidence="1">
    <location>
        <begin position="147"/>
        <end position="183"/>
    </location>
</feature>
<organism evidence="3">
    <name type="scientific">sediment metagenome</name>
    <dbReference type="NCBI Taxonomy" id="749907"/>
    <lineage>
        <taxon>unclassified sequences</taxon>
        <taxon>metagenomes</taxon>
        <taxon>ecological metagenomes</taxon>
    </lineage>
</organism>
<reference evidence="3" key="1">
    <citation type="submission" date="2010-07" db="EMBL/GenBank/DDBJ databases">
        <authorList>
            <consortium name="CONSOLIDER consortium CSD2007-00005"/>
            <person name="Guazzaroni M.-E."/>
            <person name="Richter M."/>
            <person name="Garcia-Salamanca A."/>
            <person name="Yarza P."/>
            <person name="Ferrer M."/>
        </authorList>
    </citation>
    <scope>NUCLEOTIDE SEQUENCE</scope>
</reference>
<dbReference type="PROSITE" id="PS50994">
    <property type="entry name" value="INTEGRASE"/>
    <property type="match status" value="1"/>
</dbReference>
<dbReference type="GO" id="GO:0015074">
    <property type="term" value="P:DNA integration"/>
    <property type="evidence" value="ECO:0007669"/>
    <property type="project" value="InterPro"/>
</dbReference>
<evidence type="ECO:0000313" key="3">
    <source>
        <dbReference type="EMBL" id="EFK97650.1"/>
    </source>
</evidence>
<dbReference type="InterPro" id="IPR036397">
    <property type="entry name" value="RNaseH_sf"/>
</dbReference>
<dbReference type="AlphaFoldDB" id="D9PFL6"/>
<dbReference type="PANTHER" id="PTHR47515:SF1">
    <property type="entry name" value="BLR2054 PROTEIN"/>
    <property type="match status" value="1"/>
</dbReference>
<dbReference type="InterPro" id="IPR012337">
    <property type="entry name" value="RNaseH-like_sf"/>
</dbReference>
<evidence type="ECO:0000259" key="2">
    <source>
        <dbReference type="PROSITE" id="PS50994"/>
    </source>
</evidence>
<proteinExistence type="predicted"/>
<protein>
    <submittedName>
        <fullName evidence="3">Integrase catalytic region</fullName>
    </submittedName>
</protein>
<dbReference type="Pfam" id="PF13683">
    <property type="entry name" value="rve_3"/>
    <property type="match status" value="1"/>
</dbReference>
<dbReference type="Gene3D" id="3.30.420.10">
    <property type="entry name" value="Ribonuclease H-like superfamily/Ribonuclease H"/>
    <property type="match status" value="1"/>
</dbReference>
<dbReference type="EMBL" id="ADZX01000082">
    <property type="protein sequence ID" value="EFK97650.1"/>
    <property type="molecule type" value="Genomic_DNA"/>
</dbReference>
<dbReference type="GO" id="GO:0003676">
    <property type="term" value="F:nucleic acid binding"/>
    <property type="evidence" value="ECO:0007669"/>
    <property type="project" value="InterPro"/>
</dbReference>
<dbReference type="SUPFAM" id="SSF53098">
    <property type="entry name" value="Ribonuclease H-like"/>
    <property type="match status" value="1"/>
</dbReference>
<feature type="domain" description="Integrase catalytic" evidence="2">
    <location>
        <begin position="5"/>
        <end position="169"/>
    </location>
</feature>
<evidence type="ECO:0000256" key="1">
    <source>
        <dbReference type="SAM" id="MobiDB-lite"/>
    </source>
</evidence>
<name>D9PFL6_9ZZZZ</name>
<gene>
    <name evidence="3" type="ORF">LDC_0298</name>
</gene>
<reference evidence="3" key="2">
    <citation type="journal article" date="2011" name="Microb. Ecol.">
        <title>Taxonomic and Functional Metagenomic Profiling of the Microbial Community in the Anoxic Sediment of a Sub-saline Shallow Lake (Laguna de Carrizo, Central Spain).</title>
        <authorList>
            <person name="Ferrer M."/>
            <person name="Guazzaroni M.E."/>
            <person name="Richter M."/>
            <person name="Garcia-Salamanca A."/>
            <person name="Yarza P."/>
            <person name="Suarez-Suarez A."/>
            <person name="Solano J."/>
            <person name="Alcaide M."/>
            <person name="van Dillewijn P."/>
            <person name="Molina-Henares M.A."/>
            <person name="Lopez-Cortes N."/>
            <person name="Al-Ramahi Y."/>
            <person name="Guerrero C."/>
            <person name="Acosta A."/>
            <person name="de Eugenio L.I."/>
            <person name="Martinez V."/>
            <person name="Marques S."/>
            <person name="Rojo F."/>
            <person name="Santero E."/>
            <person name="Genilloud O."/>
            <person name="Perez-Perez J."/>
            <person name="Rossello-Mora R."/>
            <person name="Ramos J.L."/>
        </authorList>
    </citation>
    <scope>NUCLEOTIDE SEQUENCE</scope>
</reference>
<dbReference type="PANTHER" id="PTHR47515">
    <property type="entry name" value="LOW CALCIUM RESPONSE LOCUS PROTEIN T"/>
    <property type="match status" value="1"/>
</dbReference>
<sequence>MQRVAPETPTAANQRWAMDFVHDSLAGGSSIRVLTVLDVFARECVGLEAGVGFRGEDVARILMRAREGRGALPELISVDNGTEFTSRALDHGANGNQVKLDFSRPGKPTDNAHIGAFNASLRRECFSQHWFLTLEDAQDTLNRWKDDYNNTRPHSSLGHRPPVQARGGGYRVPGPERLPNSQC</sequence>
<dbReference type="InterPro" id="IPR001584">
    <property type="entry name" value="Integrase_cat-core"/>
</dbReference>
<accession>D9PFL6</accession>
<comment type="caution">
    <text evidence="3">The sequence shown here is derived from an EMBL/GenBank/DDBJ whole genome shotgun (WGS) entry which is preliminary data.</text>
</comment>